<dbReference type="NCBIfam" id="TIGR00001">
    <property type="entry name" value="rpmI_bact"/>
    <property type="match status" value="1"/>
</dbReference>
<keyword evidence="2 5" id="KW-0689">Ribosomal protein</keyword>
<dbReference type="AlphaFoldDB" id="A0AB94IYD5"/>
<dbReference type="InterPro" id="IPR037229">
    <property type="entry name" value="Ribosomal_bL35_sf"/>
</dbReference>
<dbReference type="GO" id="GO:0015934">
    <property type="term" value="C:large ribosomal subunit"/>
    <property type="evidence" value="ECO:0007669"/>
    <property type="project" value="TreeGrafter"/>
</dbReference>
<name>A0AB94IYD5_9BACT</name>
<keyword evidence="8" id="KW-1185">Reference proteome</keyword>
<dbReference type="PANTHER" id="PTHR33343:SF1">
    <property type="entry name" value="LARGE RIBOSOMAL SUBUNIT PROTEIN BL35M"/>
    <property type="match status" value="1"/>
</dbReference>
<evidence type="ECO:0000256" key="6">
    <source>
        <dbReference type="RuleBase" id="RU000568"/>
    </source>
</evidence>
<evidence type="ECO:0000256" key="1">
    <source>
        <dbReference type="ARBA" id="ARBA00006598"/>
    </source>
</evidence>
<evidence type="ECO:0000256" key="2">
    <source>
        <dbReference type="ARBA" id="ARBA00022980"/>
    </source>
</evidence>
<evidence type="ECO:0000313" key="8">
    <source>
        <dbReference type="Proteomes" id="UP000008957"/>
    </source>
</evidence>
<dbReference type="PROSITE" id="PS00936">
    <property type="entry name" value="RIBOSOMAL_L35"/>
    <property type="match status" value="1"/>
</dbReference>
<organism evidence="7 8">
    <name type="scientific">Fretibacterium fastidiosum</name>
    <dbReference type="NCBI Taxonomy" id="651822"/>
    <lineage>
        <taxon>Bacteria</taxon>
        <taxon>Thermotogati</taxon>
        <taxon>Synergistota</taxon>
        <taxon>Synergistia</taxon>
        <taxon>Synergistales</taxon>
        <taxon>Aminobacteriaceae</taxon>
        <taxon>Fretibacterium</taxon>
    </lineage>
</organism>
<dbReference type="PANTHER" id="PTHR33343">
    <property type="entry name" value="54S RIBOSOMAL PROTEIN BL35M"/>
    <property type="match status" value="1"/>
</dbReference>
<keyword evidence="3 5" id="KW-0687">Ribonucleoprotein</keyword>
<dbReference type="HAMAP" id="MF_00514">
    <property type="entry name" value="Ribosomal_bL35"/>
    <property type="match status" value="1"/>
</dbReference>
<dbReference type="Gene3D" id="4.10.410.60">
    <property type="match status" value="1"/>
</dbReference>
<dbReference type="KEGG" id="sbr:SY1_20000"/>
<gene>
    <name evidence="5" type="primary">rpmI</name>
    <name evidence="7" type="ORF">SY1_20000</name>
</gene>
<dbReference type="PRINTS" id="PR00064">
    <property type="entry name" value="RIBOSOMALL35"/>
</dbReference>
<dbReference type="RefSeq" id="WP_015556949.1">
    <property type="nucleotide sequence ID" value="NC_021038.1"/>
</dbReference>
<protein>
    <recommendedName>
        <fullName evidence="4 5">Large ribosomal subunit protein bL35</fullName>
    </recommendedName>
</protein>
<evidence type="ECO:0000256" key="3">
    <source>
        <dbReference type="ARBA" id="ARBA00023274"/>
    </source>
</evidence>
<sequence length="66" mass="7724">MPKMKLKSHSGAKKRFFRTASGKLAYRKCGRSHIMVHKGAKRMRTLRKTGYVTETLMEQMNHLLPY</sequence>
<dbReference type="InterPro" id="IPR001706">
    <property type="entry name" value="Ribosomal_bL35"/>
</dbReference>
<evidence type="ECO:0000256" key="4">
    <source>
        <dbReference type="ARBA" id="ARBA00071664"/>
    </source>
</evidence>
<dbReference type="GO" id="GO:0003735">
    <property type="term" value="F:structural constituent of ribosome"/>
    <property type="evidence" value="ECO:0007669"/>
    <property type="project" value="InterPro"/>
</dbReference>
<dbReference type="InterPro" id="IPR018265">
    <property type="entry name" value="Ribosomal_bL35_CS"/>
</dbReference>
<dbReference type="FunFam" id="4.10.410.60:FF:000001">
    <property type="entry name" value="50S ribosomal protein L35"/>
    <property type="match status" value="1"/>
</dbReference>
<dbReference type="InterPro" id="IPR021137">
    <property type="entry name" value="Ribosomal_bL35-like"/>
</dbReference>
<comment type="similarity">
    <text evidence="1 5 6">Belongs to the bacterial ribosomal protein bL35 family.</text>
</comment>
<dbReference type="Pfam" id="PF01632">
    <property type="entry name" value="Ribosomal_L35p"/>
    <property type="match status" value="1"/>
</dbReference>
<evidence type="ECO:0000313" key="7">
    <source>
        <dbReference type="EMBL" id="CBL28802.1"/>
    </source>
</evidence>
<reference evidence="7 8" key="2">
    <citation type="submission" date="2010-03" db="EMBL/GenBank/DDBJ databases">
        <authorList>
            <person name="Pajon A."/>
        </authorList>
    </citation>
    <scope>NUCLEOTIDE SEQUENCE [LARGE SCALE GENOMIC DNA]</scope>
    <source>
        <strain evidence="7 8">SGP1</strain>
    </source>
</reference>
<reference evidence="8" key="1">
    <citation type="submission" date="2010-03" db="EMBL/GenBank/DDBJ databases">
        <title>The genome sequence of Synergistetes sp. SGP1.</title>
        <authorList>
            <consortium name="metaHIT consortium -- http://www.metahit.eu/"/>
            <person name="Pajon A."/>
            <person name="Turner K."/>
            <person name="Parkhill J."/>
            <person name="Wade W."/>
            <person name="Vartoukian S."/>
        </authorList>
    </citation>
    <scope>NUCLEOTIDE SEQUENCE [LARGE SCALE GENOMIC DNA]</scope>
    <source>
        <strain evidence="8">SGP1</strain>
    </source>
</reference>
<dbReference type="Proteomes" id="UP000008957">
    <property type="component" value="Chromosome"/>
</dbReference>
<dbReference type="EMBL" id="FP929056">
    <property type="protein sequence ID" value="CBL28802.1"/>
    <property type="molecule type" value="Genomic_DNA"/>
</dbReference>
<accession>A0AB94IYD5</accession>
<evidence type="ECO:0000256" key="5">
    <source>
        <dbReference type="HAMAP-Rule" id="MF_00514"/>
    </source>
</evidence>
<proteinExistence type="inferred from homology"/>
<dbReference type="SUPFAM" id="SSF143034">
    <property type="entry name" value="L35p-like"/>
    <property type="match status" value="1"/>
</dbReference>
<dbReference type="GO" id="GO:0006412">
    <property type="term" value="P:translation"/>
    <property type="evidence" value="ECO:0007669"/>
    <property type="project" value="UniProtKB-UniRule"/>
</dbReference>